<evidence type="ECO:0000313" key="1">
    <source>
        <dbReference type="EMBL" id="XBH03687.1"/>
    </source>
</evidence>
<reference evidence="1" key="1">
    <citation type="submission" date="2024-05" db="EMBL/GenBank/DDBJ databases">
        <title>Planctomycetes of the genus Singulisphaera possess chitinolytic capabilities.</title>
        <authorList>
            <person name="Ivanova A."/>
        </authorList>
    </citation>
    <scope>NUCLEOTIDE SEQUENCE</scope>
    <source>
        <strain evidence="1">Ch08T</strain>
    </source>
</reference>
<sequence length="213" mass="23662">MTPAALAEGKRSEGTDLTKVADFLREHVAGKSLETKITEKIDNGKIEAVFTRRSSIINVLNSRNSLVFDEIAVIEQTNFDLDKDGRRQMPGHKKDRALVLRYEIRQSKSTGALIGTSRVISNSIDDSLGSARSVRVKFEDAKLTLHEVSVGYDDYFARGDSYKPGVGETRRVVSLVDGKVRMTDDSTSYDVDPETMIRSNKIQYGTLVGREAN</sequence>
<dbReference type="EMBL" id="CP155447">
    <property type="protein sequence ID" value="XBH03687.1"/>
    <property type="molecule type" value="Genomic_DNA"/>
</dbReference>
<organism evidence="1">
    <name type="scientific">Singulisphaera sp. Ch08</name>
    <dbReference type="NCBI Taxonomy" id="3120278"/>
    <lineage>
        <taxon>Bacteria</taxon>
        <taxon>Pseudomonadati</taxon>
        <taxon>Planctomycetota</taxon>
        <taxon>Planctomycetia</taxon>
        <taxon>Isosphaerales</taxon>
        <taxon>Isosphaeraceae</taxon>
        <taxon>Singulisphaera</taxon>
    </lineage>
</organism>
<dbReference type="RefSeq" id="WP_406696426.1">
    <property type="nucleotide sequence ID" value="NZ_CP155447.1"/>
</dbReference>
<protein>
    <recommendedName>
        <fullName evidence="2">Organic solvent tolerance-like N-terminal domain-containing protein</fullName>
    </recommendedName>
</protein>
<name>A0AAU7CEX2_9BACT</name>
<accession>A0AAU7CEX2</accession>
<dbReference type="AlphaFoldDB" id="A0AAU7CEX2"/>
<proteinExistence type="predicted"/>
<evidence type="ECO:0008006" key="2">
    <source>
        <dbReference type="Google" id="ProtNLM"/>
    </source>
</evidence>
<gene>
    <name evidence="1" type="ORF">V5E97_36085</name>
</gene>